<keyword evidence="9 16" id="KW-0762">Sugar transport</keyword>
<evidence type="ECO:0000313" key="23">
    <source>
        <dbReference type="EMBL" id="MBW8637207.1"/>
    </source>
</evidence>
<evidence type="ECO:0000256" key="11">
    <source>
        <dbReference type="ARBA" id="ARBA00022683"/>
    </source>
</evidence>
<evidence type="ECO:0000259" key="20">
    <source>
        <dbReference type="Pfam" id="PF00391"/>
    </source>
</evidence>
<dbReference type="InterPro" id="IPR036618">
    <property type="entry name" value="PtsI_HPr-bd_sf"/>
</dbReference>
<keyword evidence="10 16" id="KW-0808">Transferase</keyword>
<comment type="similarity">
    <text evidence="4 16">Belongs to the PEP-utilizing enzyme family.</text>
</comment>
<keyword evidence="12 16" id="KW-0479">Metal-binding</keyword>
<feature type="domain" description="PEP-utilising enzyme C-terminal" evidence="21">
    <location>
        <begin position="245"/>
        <end position="527"/>
    </location>
</feature>
<evidence type="ECO:0000259" key="21">
    <source>
        <dbReference type="Pfam" id="PF02896"/>
    </source>
</evidence>
<keyword evidence="13 16" id="KW-0418">Kinase</keyword>
<evidence type="ECO:0000256" key="13">
    <source>
        <dbReference type="ARBA" id="ARBA00022777"/>
    </source>
</evidence>
<evidence type="ECO:0000256" key="2">
    <source>
        <dbReference type="ARBA" id="ARBA00001946"/>
    </source>
</evidence>
<comment type="subcellular location">
    <subcellularLocation>
        <location evidence="3 16">Cytoplasm</location>
    </subcellularLocation>
</comment>
<proteinExistence type="inferred from homology"/>
<dbReference type="InterPro" id="IPR050499">
    <property type="entry name" value="PEP-utilizing_PTS_enzyme"/>
</dbReference>
<dbReference type="EC" id="2.7.3.9" evidence="5 16"/>
<evidence type="ECO:0000256" key="17">
    <source>
        <dbReference type="PIRSR" id="PIRSR000732-1"/>
    </source>
</evidence>
<feature type="binding site" evidence="19">
    <location>
        <position position="443"/>
    </location>
    <ligand>
        <name>Mg(2+)</name>
        <dbReference type="ChEBI" id="CHEBI:18420"/>
    </ligand>
</feature>
<dbReference type="GO" id="GO:0008965">
    <property type="term" value="F:phosphoenolpyruvate-protein phosphotransferase activity"/>
    <property type="evidence" value="ECO:0007669"/>
    <property type="project" value="UniProtKB-EC"/>
</dbReference>
<dbReference type="SUPFAM" id="SSF52009">
    <property type="entry name" value="Phosphohistidine domain"/>
    <property type="match status" value="1"/>
</dbReference>
<evidence type="ECO:0000256" key="4">
    <source>
        <dbReference type="ARBA" id="ARBA00007837"/>
    </source>
</evidence>
<evidence type="ECO:0000256" key="8">
    <source>
        <dbReference type="ARBA" id="ARBA00022490"/>
    </source>
</evidence>
<dbReference type="EMBL" id="JAICBX010000002">
    <property type="protein sequence ID" value="MBW8637207.1"/>
    <property type="molecule type" value="Genomic_DNA"/>
</dbReference>
<comment type="cofactor">
    <cofactor evidence="2 16 19">
        <name>Mg(2+)</name>
        <dbReference type="ChEBI" id="CHEBI:18420"/>
    </cofactor>
</comment>
<dbReference type="PIRSF" id="PIRSF000732">
    <property type="entry name" value="PTS_enzyme_I"/>
    <property type="match status" value="1"/>
</dbReference>
<evidence type="ECO:0000256" key="16">
    <source>
        <dbReference type="PIRNR" id="PIRNR000732"/>
    </source>
</evidence>
<comment type="catalytic activity">
    <reaction evidence="1 16">
        <text>L-histidyl-[protein] + phosphoenolpyruvate = N(pros)-phospho-L-histidyl-[protein] + pyruvate</text>
        <dbReference type="Rhea" id="RHEA:23880"/>
        <dbReference type="Rhea" id="RHEA-COMP:9745"/>
        <dbReference type="Rhea" id="RHEA-COMP:9746"/>
        <dbReference type="ChEBI" id="CHEBI:15361"/>
        <dbReference type="ChEBI" id="CHEBI:29979"/>
        <dbReference type="ChEBI" id="CHEBI:58702"/>
        <dbReference type="ChEBI" id="CHEBI:64837"/>
        <dbReference type="EC" id="2.7.3.9"/>
    </reaction>
</comment>
<keyword evidence="24" id="KW-1185">Reference proteome</keyword>
<dbReference type="Pfam" id="PF05524">
    <property type="entry name" value="PEP-utilisers_N"/>
    <property type="match status" value="1"/>
</dbReference>
<comment type="function">
    <text evidence="16">General (non sugar-specific) component of the phosphoenolpyruvate-dependent sugar phosphotransferase system (sugar PTS). This major carbohydrate active-transport system catalyzes the phosphorylation of incoming sugar substrates concomitantly with their translocation across the cell membrane. Enzyme I transfers the phosphoryl group from phosphoenolpyruvate (PEP) to the phosphoryl carrier protein (HPr).</text>
</comment>
<dbReference type="RefSeq" id="WP_220227934.1">
    <property type="nucleotide sequence ID" value="NZ_JAICBX010000002.1"/>
</dbReference>
<dbReference type="InterPro" id="IPR008731">
    <property type="entry name" value="PTS_EIN"/>
</dbReference>
<dbReference type="GO" id="GO:0016301">
    <property type="term" value="F:kinase activity"/>
    <property type="evidence" value="ECO:0007669"/>
    <property type="project" value="UniProtKB-KW"/>
</dbReference>
<comment type="caution">
    <text evidence="23">The sequence shown here is derived from an EMBL/GenBank/DDBJ whole genome shotgun (WGS) entry which is preliminary data.</text>
</comment>
<dbReference type="GO" id="GO:0005737">
    <property type="term" value="C:cytoplasm"/>
    <property type="evidence" value="ECO:0007669"/>
    <property type="project" value="UniProtKB-SubCell"/>
</dbReference>
<evidence type="ECO:0000256" key="9">
    <source>
        <dbReference type="ARBA" id="ARBA00022597"/>
    </source>
</evidence>
<dbReference type="SUPFAM" id="SSF47831">
    <property type="entry name" value="Enzyme I of the PEP:sugar phosphotransferase system HPr-binding (sub)domain"/>
    <property type="match status" value="1"/>
</dbReference>
<dbReference type="PRINTS" id="PR01736">
    <property type="entry name" value="PHPHTRNFRASE"/>
</dbReference>
<dbReference type="Gene3D" id="1.10.274.10">
    <property type="entry name" value="PtsI, HPr-binding domain"/>
    <property type="match status" value="1"/>
</dbReference>
<keyword evidence="11 16" id="KW-0598">Phosphotransferase system</keyword>
<dbReference type="InterPro" id="IPR024692">
    <property type="entry name" value="PTS_EI"/>
</dbReference>
<evidence type="ECO:0000256" key="6">
    <source>
        <dbReference type="ARBA" id="ARBA00016544"/>
    </source>
</evidence>
<dbReference type="InterPro" id="IPR006318">
    <property type="entry name" value="PTS_EI-like"/>
</dbReference>
<gene>
    <name evidence="23" type="primary">ptsP</name>
    <name evidence="23" type="ORF">K1W69_08410</name>
</gene>
<protein>
    <recommendedName>
        <fullName evidence="6 16">Phosphoenolpyruvate-protein phosphotransferase</fullName>
        <ecNumber evidence="5 16">2.7.3.9</ecNumber>
    </recommendedName>
    <alternativeName>
        <fullName evidence="15 16">Phosphotransferase system, enzyme I</fullName>
    </alternativeName>
</protein>
<dbReference type="SUPFAM" id="SSF51621">
    <property type="entry name" value="Phosphoenolpyruvate/pyruvate domain"/>
    <property type="match status" value="1"/>
</dbReference>
<feature type="binding site" evidence="18">
    <location>
        <position position="453"/>
    </location>
    <ligand>
        <name>phosphoenolpyruvate</name>
        <dbReference type="ChEBI" id="CHEBI:58702"/>
    </ligand>
</feature>
<dbReference type="Proteomes" id="UP001196509">
    <property type="component" value="Unassembled WGS sequence"/>
</dbReference>
<evidence type="ECO:0000256" key="1">
    <source>
        <dbReference type="ARBA" id="ARBA00000683"/>
    </source>
</evidence>
<evidence type="ECO:0000313" key="24">
    <source>
        <dbReference type="Proteomes" id="UP001196509"/>
    </source>
</evidence>
<keyword evidence="8 16" id="KW-0963">Cytoplasm</keyword>
<feature type="domain" description="Phosphotransferase system enzyme I N-terminal" evidence="22">
    <location>
        <begin position="8"/>
        <end position="123"/>
    </location>
</feature>
<dbReference type="GO" id="GO:0009401">
    <property type="term" value="P:phosphoenolpyruvate-dependent sugar phosphotransferase system"/>
    <property type="evidence" value="ECO:0007669"/>
    <property type="project" value="UniProtKB-KW"/>
</dbReference>
<dbReference type="Pfam" id="PF02896">
    <property type="entry name" value="PEP-utilizers_C"/>
    <property type="match status" value="1"/>
</dbReference>
<dbReference type="InterPro" id="IPR036637">
    <property type="entry name" value="Phosphohistidine_dom_sf"/>
</dbReference>
<evidence type="ECO:0000256" key="10">
    <source>
        <dbReference type="ARBA" id="ARBA00022679"/>
    </source>
</evidence>
<name>A0AAE3D0P2_9HYPH</name>
<dbReference type="GO" id="GO:0046872">
    <property type="term" value="F:metal ion binding"/>
    <property type="evidence" value="ECO:0007669"/>
    <property type="project" value="UniProtKB-KW"/>
</dbReference>
<dbReference type="InterPro" id="IPR040442">
    <property type="entry name" value="Pyrv_kinase-like_dom_sf"/>
</dbReference>
<evidence type="ECO:0000259" key="22">
    <source>
        <dbReference type="Pfam" id="PF05524"/>
    </source>
</evidence>
<evidence type="ECO:0000256" key="5">
    <source>
        <dbReference type="ARBA" id="ARBA00012232"/>
    </source>
</evidence>
<dbReference type="AlphaFoldDB" id="A0AAE3D0P2"/>
<sequence>MPASARVKGRPASPGYAEGRIHLARDTHDSDYVPASSAEGETEALQTAIAVAISGLQALVDSAAGDAADILEFQLAMLADDTFFEVASGKIGEGVQADIAWRDALDEEIAGYLASDDEYFRARSADLTDIRDRVLGALTGAGDAVIPAGSIYVGDDLTPSAFLSHDWREGGIALRRGSATSHVSMLARAAGVPAIIGIGAVGLEDGASALLDAEQAMLIAEPDAGERADFHAAHERYLKTMRDADRNATQPAFTADGERVEVFVNIADPSEVDAIDVATVDGVGLMRTEFLFGGVHGLPDEDVQYMAYRKVLEWAAGKPVIIRTADIGGDKPIEGYSIVEDNSFLGMRGIRLSLRRPAVFRQQIRALLRAACFGKLKVMLPMVSVPDEIDRAMALFEEEASLLEADGVDHAMPDIGIMVEVPSVAVQPARFSRAAFFSIGSNDLTQYVLAVSRDNADLSELADPADPSVLGLIENIVDAARAQDREVSLCGDAASDTRLVPLLLQTGLRKLSVAASRIGVVKEVVREWRKADPAPGLRHTA</sequence>
<evidence type="ECO:0000256" key="12">
    <source>
        <dbReference type="ARBA" id="ARBA00022723"/>
    </source>
</evidence>
<dbReference type="PANTHER" id="PTHR46244">
    <property type="entry name" value="PHOSPHOENOLPYRUVATE-PROTEIN PHOSPHOTRANSFERASE"/>
    <property type="match status" value="1"/>
</dbReference>
<keyword evidence="7 16" id="KW-0813">Transport</keyword>
<feature type="domain" description="PEP-utilising enzyme mobile" evidence="20">
    <location>
        <begin position="146"/>
        <end position="214"/>
    </location>
</feature>
<accession>A0AAE3D0P2</accession>
<dbReference type="Gene3D" id="3.50.30.10">
    <property type="entry name" value="Phosphohistidine domain"/>
    <property type="match status" value="1"/>
</dbReference>
<evidence type="ECO:0000256" key="19">
    <source>
        <dbReference type="PIRSR" id="PIRSR000732-3"/>
    </source>
</evidence>
<feature type="binding site" evidence="18">
    <location>
        <position position="323"/>
    </location>
    <ligand>
        <name>phosphoenolpyruvate</name>
        <dbReference type="ChEBI" id="CHEBI:58702"/>
    </ligand>
</feature>
<dbReference type="Gene3D" id="3.20.20.60">
    <property type="entry name" value="Phosphoenolpyruvate-binding domains"/>
    <property type="match status" value="1"/>
</dbReference>
<dbReference type="NCBIfam" id="TIGR01417">
    <property type="entry name" value="PTS_I_fam"/>
    <property type="match status" value="1"/>
</dbReference>
<feature type="binding site" evidence="19">
    <location>
        <position position="420"/>
    </location>
    <ligand>
        <name>Mg(2+)</name>
        <dbReference type="ChEBI" id="CHEBI:18420"/>
    </ligand>
</feature>
<keyword evidence="14 16" id="KW-0460">Magnesium</keyword>
<dbReference type="PANTHER" id="PTHR46244:SF6">
    <property type="entry name" value="PHOSPHOENOLPYRUVATE-PROTEIN PHOSPHOTRANSFERASE"/>
    <property type="match status" value="1"/>
</dbReference>
<feature type="binding site" evidence="18">
    <location>
        <position position="287"/>
    </location>
    <ligand>
        <name>phosphoenolpyruvate</name>
        <dbReference type="ChEBI" id="CHEBI:58702"/>
    </ligand>
</feature>
<evidence type="ECO:0000256" key="18">
    <source>
        <dbReference type="PIRSR" id="PIRSR000732-2"/>
    </source>
</evidence>
<organism evidence="23 24">
    <name type="scientific">Flavimaribacter sediminis</name>
    <dbReference type="NCBI Taxonomy" id="2865987"/>
    <lineage>
        <taxon>Bacteria</taxon>
        <taxon>Pseudomonadati</taxon>
        <taxon>Pseudomonadota</taxon>
        <taxon>Alphaproteobacteria</taxon>
        <taxon>Hyphomicrobiales</taxon>
        <taxon>Rhizobiaceae</taxon>
        <taxon>Flavimaribacter</taxon>
    </lineage>
</organism>
<dbReference type="InterPro" id="IPR008279">
    <property type="entry name" value="PEP-util_enz_mobile_dom"/>
</dbReference>
<reference evidence="23" key="1">
    <citation type="submission" date="2021-08" db="EMBL/GenBank/DDBJ databases">
        <title>Hoeflea bacterium WL0058 sp. nov., isolated from the sediment.</title>
        <authorList>
            <person name="Wang L."/>
            <person name="Zhang D."/>
        </authorList>
    </citation>
    <scope>NUCLEOTIDE SEQUENCE</scope>
    <source>
        <strain evidence="23">WL0058</strain>
    </source>
</reference>
<dbReference type="Pfam" id="PF00391">
    <property type="entry name" value="PEP-utilizers"/>
    <property type="match status" value="1"/>
</dbReference>
<evidence type="ECO:0000256" key="14">
    <source>
        <dbReference type="ARBA" id="ARBA00022842"/>
    </source>
</evidence>
<feature type="active site" description="Tele-phosphohistidine intermediate" evidence="17">
    <location>
        <position position="182"/>
    </location>
</feature>
<evidence type="ECO:0000256" key="7">
    <source>
        <dbReference type="ARBA" id="ARBA00022448"/>
    </source>
</evidence>
<feature type="binding site" evidence="18">
    <location>
        <begin position="442"/>
        <end position="443"/>
    </location>
    <ligand>
        <name>phosphoenolpyruvate</name>
        <dbReference type="ChEBI" id="CHEBI:58702"/>
    </ligand>
</feature>
<dbReference type="InterPro" id="IPR000121">
    <property type="entry name" value="PEP_util_C"/>
</dbReference>
<evidence type="ECO:0000256" key="3">
    <source>
        <dbReference type="ARBA" id="ARBA00004496"/>
    </source>
</evidence>
<evidence type="ECO:0000256" key="15">
    <source>
        <dbReference type="ARBA" id="ARBA00033235"/>
    </source>
</evidence>
<dbReference type="InterPro" id="IPR015813">
    <property type="entry name" value="Pyrv/PenolPyrv_kinase-like_dom"/>
</dbReference>
<feature type="active site" description="Proton donor" evidence="17">
    <location>
        <position position="490"/>
    </location>
</feature>